<dbReference type="OrthoDB" id="10644506at2759"/>
<dbReference type="HOGENOM" id="CLU_1185416_0_0_1"/>
<evidence type="ECO:0000256" key="1">
    <source>
        <dbReference type="SAM" id="MobiDB-lite"/>
    </source>
</evidence>
<protein>
    <submittedName>
        <fullName evidence="2">Uncharacterized protein</fullName>
    </submittedName>
</protein>
<feature type="compositionally biased region" description="Acidic residues" evidence="1">
    <location>
        <begin position="225"/>
        <end position="234"/>
    </location>
</feature>
<gene>
    <name evidence="2" type="ORF">PIIN_05752</name>
</gene>
<dbReference type="EMBL" id="CAFZ01000136">
    <property type="protein sequence ID" value="CCA71817.1"/>
    <property type="molecule type" value="Genomic_DNA"/>
</dbReference>
<comment type="caution">
    <text evidence="2">The sequence shown here is derived from an EMBL/GenBank/DDBJ whole genome shotgun (WGS) entry which is preliminary data.</text>
</comment>
<dbReference type="AlphaFoldDB" id="G4TKH4"/>
<feature type="compositionally biased region" description="Polar residues" evidence="1">
    <location>
        <begin position="122"/>
        <end position="137"/>
    </location>
</feature>
<name>G4TKH4_SERID</name>
<sequence>MTQPLQPHKNTNLPFPSSVLADKLPKIAGDGPSAHVGAFSTIQKRATKRTRGFSDDEDDARSPKDTSMIGREWRASTRHSAAAQTNKRVHISGREWSDVLLALRSTSVVEPSSDEEPVSSSQISAQPQEKQQTSEYAQINQMLKSLHLGRAQHKSTLQIPQEVPHAMRRMDTSKAVQSRSGAPTSGRPQVGLVEKDTVTRLYEEANRALGRLAISRRPHIPQQEVSDEVSSDDE</sequence>
<dbReference type="Proteomes" id="UP000007148">
    <property type="component" value="Unassembled WGS sequence"/>
</dbReference>
<proteinExistence type="predicted"/>
<reference evidence="2 3" key="1">
    <citation type="journal article" date="2011" name="PLoS Pathog.">
        <title>Endophytic Life Strategies Decoded by Genome and Transcriptome Analyses of the Mutualistic Root Symbiont Piriformospora indica.</title>
        <authorList>
            <person name="Zuccaro A."/>
            <person name="Lahrmann U."/>
            <person name="Guldener U."/>
            <person name="Langen G."/>
            <person name="Pfiffi S."/>
            <person name="Biedenkopf D."/>
            <person name="Wong P."/>
            <person name="Samans B."/>
            <person name="Grimm C."/>
            <person name="Basiewicz M."/>
            <person name="Murat C."/>
            <person name="Martin F."/>
            <person name="Kogel K.H."/>
        </authorList>
    </citation>
    <scope>NUCLEOTIDE SEQUENCE [LARGE SCALE GENOMIC DNA]</scope>
    <source>
        <strain evidence="2 3">DSM 11827</strain>
    </source>
</reference>
<feature type="region of interest" description="Disordered" evidence="1">
    <location>
        <begin position="24"/>
        <end position="87"/>
    </location>
</feature>
<feature type="compositionally biased region" description="Polar residues" evidence="1">
    <location>
        <begin position="174"/>
        <end position="187"/>
    </location>
</feature>
<evidence type="ECO:0000313" key="2">
    <source>
        <dbReference type="EMBL" id="CCA71817.1"/>
    </source>
</evidence>
<dbReference type="InParanoid" id="G4TKH4"/>
<evidence type="ECO:0000313" key="3">
    <source>
        <dbReference type="Proteomes" id="UP000007148"/>
    </source>
</evidence>
<organism evidence="2 3">
    <name type="scientific">Serendipita indica (strain DSM 11827)</name>
    <name type="common">Root endophyte fungus</name>
    <name type="synonym">Piriformospora indica</name>
    <dbReference type="NCBI Taxonomy" id="1109443"/>
    <lineage>
        <taxon>Eukaryota</taxon>
        <taxon>Fungi</taxon>
        <taxon>Dikarya</taxon>
        <taxon>Basidiomycota</taxon>
        <taxon>Agaricomycotina</taxon>
        <taxon>Agaricomycetes</taxon>
        <taxon>Sebacinales</taxon>
        <taxon>Serendipitaceae</taxon>
        <taxon>Serendipita</taxon>
    </lineage>
</organism>
<feature type="region of interest" description="Disordered" evidence="1">
    <location>
        <begin position="107"/>
        <end position="137"/>
    </location>
</feature>
<keyword evidence="3" id="KW-1185">Reference proteome</keyword>
<feature type="region of interest" description="Disordered" evidence="1">
    <location>
        <begin position="157"/>
        <end position="193"/>
    </location>
</feature>
<accession>G4TKH4</accession>
<feature type="region of interest" description="Disordered" evidence="1">
    <location>
        <begin position="210"/>
        <end position="234"/>
    </location>
</feature>